<evidence type="ECO:0000313" key="4">
    <source>
        <dbReference type="EMBL" id="MBD8064346.1"/>
    </source>
</evidence>
<name>A0A927FQU6_9HYPH</name>
<proteinExistence type="inferred from homology"/>
<dbReference type="GO" id="GO:0016491">
    <property type="term" value="F:oxidoreductase activity"/>
    <property type="evidence" value="ECO:0007669"/>
    <property type="project" value="UniProtKB-KW"/>
</dbReference>
<dbReference type="PANTHER" id="PTHR43477:SF1">
    <property type="entry name" value="DIHYDROANTICAPSIN 7-DEHYDROGENASE"/>
    <property type="match status" value="1"/>
</dbReference>
<dbReference type="Pfam" id="PF13561">
    <property type="entry name" value="adh_short_C2"/>
    <property type="match status" value="1"/>
</dbReference>
<comment type="similarity">
    <text evidence="1">Belongs to the short-chain dehydrogenases/reductases (SDR) family.</text>
</comment>
<dbReference type="CDD" id="cd05233">
    <property type="entry name" value="SDR_c"/>
    <property type="match status" value="1"/>
</dbReference>
<evidence type="ECO:0000259" key="3">
    <source>
        <dbReference type="SMART" id="SM00822"/>
    </source>
</evidence>
<organism evidence="4 5">
    <name type="scientific">Devosia oryzisoli</name>
    <dbReference type="NCBI Taxonomy" id="2774138"/>
    <lineage>
        <taxon>Bacteria</taxon>
        <taxon>Pseudomonadati</taxon>
        <taxon>Pseudomonadota</taxon>
        <taxon>Alphaproteobacteria</taxon>
        <taxon>Hyphomicrobiales</taxon>
        <taxon>Devosiaceae</taxon>
        <taxon>Devosia</taxon>
    </lineage>
</organism>
<gene>
    <name evidence="4" type="ORF">IC608_02495</name>
</gene>
<reference evidence="4" key="1">
    <citation type="submission" date="2020-09" db="EMBL/GenBank/DDBJ databases">
        <title>Genome seq and assembly of Devosia sp.</title>
        <authorList>
            <person name="Chhetri G."/>
        </authorList>
    </citation>
    <scope>NUCLEOTIDE SEQUENCE</scope>
    <source>
        <strain evidence="4">PTR5</strain>
    </source>
</reference>
<accession>A0A927FQU6</accession>
<dbReference type="PRINTS" id="PR00081">
    <property type="entry name" value="GDHRDH"/>
</dbReference>
<dbReference type="InterPro" id="IPR051122">
    <property type="entry name" value="SDR_DHRS6-like"/>
</dbReference>
<dbReference type="AlphaFoldDB" id="A0A927FQU6"/>
<dbReference type="InterPro" id="IPR002347">
    <property type="entry name" value="SDR_fam"/>
</dbReference>
<feature type="domain" description="Ketoreductase" evidence="3">
    <location>
        <begin position="2"/>
        <end position="173"/>
    </location>
</feature>
<evidence type="ECO:0000256" key="1">
    <source>
        <dbReference type="ARBA" id="ARBA00006484"/>
    </source>
</evidence>
<dbReference type="RefSeq" id="WP_191772446.1">
    <property type="nucleotide sequence ID" value="NZ_JACYFU010000001.1"/>
</dbReference>
<dbReference type="SUPFAM" id="SSF51735">
    <property type="entry name" value="NAD(P)-binding Rossmann-fold domains"/>
    <property type="match status" value="1"/>
</dbReference>
<dbReference type="Gene3D" id="3.40.50.720">
    <property type="entry name" value="NAD(P)-binding Rossmann-like Domain"/>
    <property type="match status" value="1"/>
</dbReference>
<dbReference type="InterPro" id="IPR057326">
    <property type="entry name" value="KR_dom"/>
</dbReference>
<evidence type="ECO:0000256" key="2">
    <source>
        <dbReference type="ARBA" id="ARBA00023002"/>
    </source>
</evidence>
<comment type="caution">
    <text evidence="4">The sequence shown here is derived from an EMBL/GenBank/DDBJ whole genome shotgun (WGS) entry which is preliminary data.</text>
</comment>
<dbReference type="EMBL" id="JACYFU010000001">
    <property type="protein sequence ID" value="MBD8064346.1"/>
    <property type="molecule type" value="Genomic_DNA"/>
</dbReference>
<dbReference type="InterPro" id="IPR036291">
    <property type="entry name" value="NAD(P)-bd_dom_sf"/>
</dbReference>
<sequence>MSTFLIIGATGGIGRALARRLRTTGHDLHLLARDATRLAELAEEIGASQEVVDVTDSASLTAAITAAPTPLAGLAYCVGTITLRPLAKLTLEDFRADFLINAAAAAISVQAALPALRATGDGASVVLFSSVAVSQGFTGHASIAMAKGAVEGLTRSLAAELAPVIRVNAVAPSLTRTPLTRAMTENEPMAKAIAGLHALNKLGEAEDIAAAAQFLLSPEAAWITGQVIGVDGGRSTLRTKG</sequence>
<keyword evidence="5" id="KW-1185">Reference proteome</keyword>
<keyword evidence="2" id="KW-0560">Oxidoreductase</keyword>
<dbReference type="SMART" id="SM00822">
    <property type="entry name" value="PKS_KR"/>
    <property type="match status" value="1"/>
</dbReference>
<dbReference type="PANTHER" id="PTHR43477">
    <property type="entry name" value="DIHYDROANTICAPSIN 7-DEHYDROGENASE"/>
    <property type="match status" value="1"/>
</dbReference>
<dbReference type="Proteomes" id="UP000654108">
    <property type="component" value="Unassembled WGS sequence"/>
</dbReference>
<evidence type="ECO:0000313" key="5">
    <source>
        <dbReference type="Proteomes" id="UP000654108"/>
    </source>
</evidence>
<protein>
    <submittedName>
        <fullName evidence="4">SDR family oxidoreductase</fullName>
    </submittedName>
</protein>